<protein>
    <submittedName>
        <fullName evidence="1">Uncharacterized protein</fullName>
    </submittedName>
</protein>
<organism evidence="1">
    <name type="scientific">marine sediment metagenome</name>
    <dbReference type="NCBI Taxonomy" id="412755"/>
    <lineage>
        <taxon>unclassified sequences</taxon>
        <taxon>metagenomes</taxon>
        <taxon>ecological metagenomes</taxon>
    </lineage>
</organism>
<sequence length="41" mass="4506">MDLTYEQLKELSREGANSDHNLAAGDVIKLYVANIGATRDL</sequence>
<dbReference type="EMBL" id="LAZR01002496">
    <property type="protein sequence ID" value="KKN29314.1"/>
    <property type="molecule type" value="Genomic_DNA"/>
</dbReference>
<name>A0A0F9BRJ8_9ZZZZ</name>
<dbReference type="EMBL" id="LAZR01013789">
    <property type="protein sequence ID" value="KKM20333.1"/>
    <property type="molecule type" value="Genomic_DNA"/>
</dbReference>
<proteinExistence type="predicted"/>
<evidence type="ECO:0000313" key="2">
    <source>
        <dbReference type="EMBL" id="KKM20333.1"/>
    </source>
</evidence>
<dbReference type="EMBL" id="LAZR01050604">
    <property type="protein sequence ID" value="KKK86986.1"/>
    <property type="molecule type" value="Genomic_DNA"/>
</dbReference>
<accession>A0A0F9BRJ8</accession>
<evidence type="ECO:0000313" key="3">
    <source>
        <dbReference type="EMBL" id="KKN29314.1"/>
    </source>
</evidence>
<evidence type="ECO:0000313" key="1">
    <source>
        <dbReference type="EMBL" id="KKK86986.1"/>
    </source>
</evidence>
<gene>
    <name evidence="3" type="ORF">LCGC14_0845240</name>
    <name evidence="2" type="ORF">LCGC14_1646500</name>
    <name evidence="1" type="ORF">LCGC14_2757780</name>
</gene>
<reference evidence="1" key="1">
    <citation type="journal article" date="2015" name="Nature">
        <title>Complex archaea that bridge the gap between prokaryotes and eukaryotes.</title>
        <authorList>
            <person name="Spang A."/>
            <person name="Saw J.H."/>
            <person name="Jorgensen S.L."/>
            <person name="Zaremba-Niedzwiedzka K."/>
            <person name="Martijn J."/>
            <person name="Lind A.E."/>
            <person name="van Eijk R."/>
            <person name="Schleper C."/>
            <person name="Guy L."/>
            <person name="Ettema T.J."/>
        </authorList>
    </citation>
    <scope>NUCLEOTIDE SEQUENCE</scope>
</reference>
<comment type="caution">
    <text evidence="1">The sequence shown here is derived from an EMBL/GenBank/DDBJ whole genome shotgun (WGS) entry which is preliminary data.</text>
</comment>
<dbReference type="AlphaFoldDB" id="A0A0F9BRJ8"/>